<feature type="transmembrane region" description="Helical" evidence="5">
    <location>
        <begin position="149"/>
        <end position="170"/>
    </location>
</feature>
<keyword evidence="3 5" id="KW-1133">Transmembrane helix</keyword>
<dbReference type="Pfam" id="PF06398">
    <property type="entry name" value="Pex24p"/>
    <property type="match status" value="1"/>
</dbReference>
<feature type="transmembrane region" description="Helical" evidence="5">
    <location>
        <begin position="34"/>
        <end position="52"/>
    </location>
</feature>
<dbReference type="RefSeq" id="XP_066831328.1">
    <property type="nucleotide sequence ID" value="XM_066974606.1"/>
</dbReference>
<dbReference type="PANTHER" id="PTHR31679:SF2">
    <property type="entry name" value="PEROXISOMAL MEMBRANE PROTEIN PEX30-RELATED"/>
    <property type="match status" value="1"/>
</dbReference>
<dbReference type="Proteomes" id="UP001497383">
    <property type="component" value="Chromosome 5"/>
</dbReference>
<evidence type="ECO:0000256" key="4">
    <source>
        <dbReference type="ARBA" id="ARBA00023136"/>
    </source>
</evidence>
<dbReference type="SMART" id="SM00693">
    <property type="entry name" value="DysFN"/>
    <property type="match status" value="1"/>
</dbReference>
<dbReference type="GeneID" id="92209586"/>
<feature type="transmembrane region" description="Helical" evidence="5">
    <location>
        <begin position="64"/>
        <end position="80"/>
    </location>
</feature>
<evidence type="ECO:0000256" key="2">
    <source>
        <dbReference type="ARBA" id="ARBA00022692"/>
    </source>
</evidence>
<dbReference type="InterPro" id="IPR010482">
    <property type="entry name" value="TECPR1-like_DysF"/>
</dbReference>
<dbReference type="InterPro" id="IPR006614">
    <property type="entry name" value="Peroxin/Ferlin"/>
</dbReference>
<evidence type="ECO:0000256" key="5">
    <source>
        <dbReference type="SAM" id="Phobius"/>
    </source>
</evidence>
<name>A0ABP0ZPS7_9ASCO</name>
<keyword evidence="9" id="KW-1185">Reference proteome</keyword>
<dbReference type="InterPro" id="IPR052646">
    <property type="entry name" value="Peroxisomal_PEX28-32"/>
</dbReference>
<feature type="transmembrane region" description="Helical" evidence="5">
    <location>
        <begin position="86"/>
        <end position="108"/>
    </location>
</feature>
<sequence length="393" mass="46191">MPEFSDHVRATFEPSDTKLLTTTPTTKLLVESPALATALSQIFPFLLLVDGLLETVTWTNDDPYRNFLIMTFYSCVVVYWELVSHYILPTLIVGLFSLFVWSISSVVYDSKYGEKPTIEEVLYTLHNITIRSEILLRPIKKFRLTPKNYTRLFFMAMMLTPLHWVLVKTILPPQRYLWFAGLFLLSFNSPYAHATRQLLWRSLYLRLAVVYITGVNFKTSRTRPTKETPMAQSVSGSDMEDSHTLPVLSNFKILKKKMISPIELKQTVLFEVLENERRWFGIGWSALLYPSERANFCYEKTLQEAPAVTSNAKDFSFPVFENDVYSYEWEWIDDKWSLDLEFNKSKNKEGWVYYDNNWEHPRYQDGYSKYTRSRKWVKKASLVIDKQTTVYDE</sequence>
<dbReference type="EMBL" id="OZ022409">
    <property type="protein sequence ID" value="CAK9440290.1"/>
    <property type="molecule type" value="Genomic_DNA"/>
</dbReference>
<evidence type="ECO:0000256" key="3">
    <source>
        <dbReference type="ARBA" id="ARBA00022989"/>
    </source>
</evidence>
<proteinExistence type="predicted"/>
<protein>
    <recommendedName>
        <fullName evidence="6 7">Peroxin/Ferlin domain-containing protein</fullName>
    </recommendedName>
</protein>
<gene>
    <name evidence="8" type="ORF">LODBEIA_P43900</name>
</gene>
<dbReference type="PANTHER" id="PTHR31679">
    <property type="entry name" value="PEROXISOMAL MEMBRANE PROTEIN PEX30-RELATED"/>
    <property type="match status" value="1"/>
</dbReference>
<reference evidence="8 9" key="1">
    <citation type="submission" date="2024-03" db="EMBL/GenBank/DDBJ databases">
        <authorList>
            <person name="Brejova B."/>
        </authorList>
    </citation>
    <scope>NUCLEOTIDE SEQUENCE [LARGE SCALE GENOMIC DNA]</scope>
    <source>
        <strain evidence="8 9">CBS 14171</strain>
    </source>
</reference>
<evidence type="ECO:0000259" key="7">
    <source>
        <dbReference type="SMART" id="SM00694"/>
    </source>
</evidence>
<evidence type="ECO:0000313" key="9">
    <source>
        <dbReference type="Proteomes" id="UP001497383"/>
    </source>
</evidence>
<evidence type="ECO:0000313" key="8">
    <source>
        <dbReference type="EMBL" id="CAK9440290.1"/>
    </source>
</evidence>
<feature type="domain" description="Peroxin/Ferlin" evidence="6">
    <location>
        <begin position="265"/>
        <end position="339"/>
    </location>
</feature>
<evidence type="ECO:0000256" key="1">
    <source>
        <dbReference type="ARBA" id="ARBA00004127"/>
    </source>
</evidence>
<comment type="subcellular location">
    <subcellularLocation>
        <location evidence="1">Endomembrane system</location>
        <topology evidence="1">Multi-pass membrane protein</topology>
    </subcellularLocation>
</comment>
<feature type="domain" description="Peroxin/Ferlin" evidence="7">
    <location>
        <begin position="350"/>
        <end position="383"/>
    </location>
</feature>
<keyword evidence="2 5" id="KW-0812">Transmembrane</keyword>
<organism evidence="8 9">
    <name type="scientific">Lodderomyces beijingensis</name>
    <dbReference type="NCBI Taxonomy" id="1775926"/>
    <lineage>
        <taxon>Eukaryota</taxon>
        <taxon>Fungi</taxon>
        <taxon>Dikarya</taxon>
        <taxon>Ascomycota</taxon>
        <taxon>Saccharomycotina</taxon>
        <taxon>Pichiomycetes</taxon>
        <taxon>Debaryomycetaceae</taxon>
        <taxon>Candida/Lodderomyces clade</taxon>
        <taxon>Lodderomyces</taxon>
    </lineage>
</organism>
<dbReference type="SMART" id="SM00694">
    <property type="entry name" value="DysFC"/>
    <property type="match status" value="1"/>
</dbReference>
<accession>A0ABP0ZPS7</accession>
<keyword evidence="4 5" id="KW-0472">Membrane</keyword>
<evidence type="ECO:0000259" key="6">
    <source>
        <dbReference type="SMART" id="SM00693"/>
    </source>
</evidence>